<feature type="transmembrane region" description="Helical" evidence="1">
    <location>
        <begin position="157"/>
        <end position="176"/>
    </location>
</feature>
<reference evidence="3" key="1">
    <citation type="submission" date="2016-10" db="EMBL/GenBank/DDBJ databases">
        <authorList>
            <person name="Varghese N."/>
            <person name="Submissions S."/>
        </authorList>
    </citation>
    <scope>NUCLEOTIDE SEQUENCE [LARGE SCALE GENOMIC DNA]</scope>
    <source>
        <strain evidence="3">CGMCC 1.6981</strain>
    </source>
</reference>
<accession>A0A1I7J8N3</accession>
<feature type="transmembrane region" description="Helical" evidence="1">
    <location>
        <begin position="478"/>
        <end position="499"/>
    </location>
</feature>
<keyword evidence="1" id="KW-0472">Membrane</keyword>
<name>A0A1I7J8N3_9GAMM</name>
<keyword evidence="1" id="KW-1133">Transmembrane helix</keyword>
<dbReference type="GO" id="GO:0022857">
    <property type="term" value="F:transmembrane transporter activity"/>
    <property type="evidence" value="ECO:0007669"/>
    <property type="project" value="InterPro"/>
</dbReference>
<dbReference type="InterPro" id="IPR006726">
    <property type="entry name" value="PHBA_efflux_AaeB/fusaric-R"/>
</dbReference>
<evidence type="ECO:0000313" key="2">
    <source>
        <dbReference type="EMBL" id="SFU81472.1"/>
    </source>
</evidence>
<dbReference type="GO" id="GO:0005886">
    <property type="term" value="C:plasma membrane"/>
    <property type="evidence" value="ECO:0007669"/>
    <property type="project" value="InterPro"/>
</dbReference>
<organism evidence="2 3">
    <name type="scientific">Halomonas korlensis</name>
    <dbReference type="NCBI Taxonomy" id="463301"/>
    <lineage>
        <taxon>Bacteria</taxon>
        <taxon>Pseudomonadati</taxon>
        <taxon>Pseudomonadota</taxon>
        <taxon>Gammaproteobacteria</taxon>
        <taxon>Oceanospirillales</taxon>
        <taxon>Halomonadaceae</taxon>
        <taxon>Halomonas</taxon>
    </lineage>
</organism>
<evidence type="ECO:0000313" key="3">
    <source>
        <dbReference type="Proteomes" id="UP000198693"/>
    </source>
</evidence>
<feature type="transmembrane region" description="Helical" evidence="1">
    <location>
        <begin position="29"/>
        <end position="47"/>
    </location>
</feature>
<dbReference type="EMBL" id="FPBP01000009">
    <property type="protein sequence ID" value="SFU81472.1"/>
    <property type="molecule type" value="Genomic_DNA"/>
</dbReference>
<dbReference type="Pfam" id="PF04632">
    <property type="entry name" value="FUSC"/>
    <property type="match status" value="1"/>
</dbReference>
<dbReference type="Proteomes" id="UP000198693">
    <property type="component" value="Unassembled WGS sequence"/>
</dbReference>
<feature type="transmembrane region" description="Helical" evidence="1">
    <location>
        <begin position="425"/>
        <end position="444"/>
    </location>
</feature>
<sequence length="649" mass="71166">MTGTHLRNHLHSVARWLSHKGFDVERLRFGLRTAFASCLALAVAWAIGLEHPQWSAMTVWAASQPVRSLLVEKSLYRVVGTLVGTGAGLLLLLMTGDSLLWLVIGLSLWVGLCAGAGNALHSMISYATLLSGYSASMVVLLGTASSLNTLALGADRLLTVLVGVIMALLVGLLLTPRASRSDLEERGRRSTARVLHLLADRLGRPSSRTVQAPNELLVDIAVLEAQLEPSAAGSRRARHSARSQRAILAALTAALLWVRRREHGPRLTAVGDAVAEAALAMDSAAPLPAVAAHLARARQLSTGDAALAEVLGRLADALAERQRFRDTGRTDRELARRQVIRHRDWVHARQAMLRTTGVLLVIGLTWVATGWTAGAYVMLGTSVMVTLFSTFENPAWIMRHILAWQAVGALSALAVRWWLWPWAGAEWQLVAMLLPFIVVTVIPFSHRRTLNGSMDYVMILLLLSQPVMPLTGTPGHSLAVALAVVAGPLLALIAFRLVFPTNARRRQRHLESMMLHELEGMALRGTAGRAEIWQARLYHRVMRLVHWAYLLGEPSHRVIDASLTALELSETLQALQQYRQEKASPGTERRLEASLRRVGRLRQAPLEAAAALERLARTLACRQQVALAQRARHSARLLRDSPGFFQRLV</sequence>
<keyword evidence="3" id="KW-1185">Reference proteome</keyword>
<dbReference type="STRING" id="463301.SAMN04487955_109157"/>
<feature type="transmembrane region" description="Helical" evidence="1">
    <location>
        <begin position="132"/>
        <end position="151"/>
    </location>
</feature>
<feature type="transmembrane region" description="Helical" evidence="1">
    <location>
        <begin position="401"/>
        <end position="419"/>
    </location>
</feature>
<keyword evidence="1" id="KW-0812">Transmembrane</keyword>
<protein>
    <submittedName>
        <fullName evidence="2">Uncharacterized membrane protein YccC</fullName>
    </submittedName>
</protein>
<dbReference type="AlphaFoldDB" id="A0A1I7J8N3"/>
<evidence type="ECO:0000256" key="1">
    <source>
        <dbReference type="SAM" id="Phobius"/>
    </source>
</evidence>
<gene>
    <name evidence="2" type="ORF">SAMN04487955_109157</name>
</gene>
<proteinExistence type="predicted"/>
<feature type="transmembrane region" description="Helical" evidence="1">
    <location>
        <begin position="99"/>
        <end position="120"/>
    </location>
</feature>